<feature type="transmembrane region" description="Helical" evidence="1">
    <location>
        <begin position="162"/>
        <end position="181"/>
    </location>
</feature>
<evidence type="ECO:0000313" key="3">
    <source>
        <dbReference type="Proteomes" id="UP000011721"/>
    </source>
</evidence>
<evidence type="ECO:0000313" key="2">
    <source>
        <dbReference type="EMBL" id="AGF78751.1"/>
    </source>
</evidence>
<proteinExistence type="predicted"/>
<dbReference type="EMBL" id="CP003985">
    <property type="protein sequence ID" value="AGF78751.1"/>
    <property type="molecule type" value="Genomic_DNA"/>
</dbReference>
<dbReference type="AlphaFoldDB" id="M1PQS4"/>
<dbReference type="Proteomes" id="UP000011721">
    <property type="component" value="Chromosome"/>
</dbReference>
<keyword evidence="1" id="KW-1133">Transmembrane helix</keyword>
<feature type="transmembrane region" description="Helical" evidence="1">
    <location>
        <begin position="6"/>
        <end position="27"/>
    </location>
</feature>
<protein>
    <submittedName>
        <fullName evidence="2">Uncharacterized protein</fullName>
    </submittedName>
</protein>
<evidence type="ECO:0000256" key="1">
    <source>
        <dbReference type="SAM" id="Phobius"/>
    </source>
</evidence>
<reference evidence="3" key="1">
    <citation type="journal article" date="2013" name="Stand. Genomic Sci.">
        <title>Complete genome sequence of Desulfocapsa sulfexigens, a marine deltaproteobacterium specialized in disproportionating inorganic sulfur compounds.</title>
        <authorList>
            <person name="Finster K.W."/>
            <person name="Kjeldsen K.U."/>
            <person name="Kube M."/>
            <person name="Reinhardt R."/>
            <person name="Mussmann M."/>
            <person name="Amann R."/>
            <person name="Schreiber L."/>
        </authorList>
    </citation>
    <scope>NUCLEOTIDE SEQUENCE [LARGE SCALE GENOMIC DNA]</scope>
    <source>
        <strain evidence="3">DSM 10523 / SB164P1</strain>
    </source>
</reference>
<gene>
    <name evidence="2" type="ordered locus">UWK_02210</name>
</gene>
<keyword evidence="1" id="KW-0472">Membrane</keyword>
<dbReference type="RefSeq" id="WP_015404439.1">
    <property type="nucleotide sequence ID" value="NC_020304.1"/>
</dbReference>
<keyword evidence="3" id="KW-1185">Reference proteome</keyword>
<dbReference type="KEGG" id="dsf:UWK_02210"/>
<accession>M1PQS4</accession>
<dbReference type="STRING" id="1167006.UWK_02210"/>
<sequence length="309" mass="34928">MRSLRSLSTAAFLGTALLLAMLIITGYSQNRLMGTYNSIVEDSEKTIFLYSTIREQATEGLLSENSTQLLAAAREVEQLNTRYIALLDNRLIPAQYKLSFLKKIDLEEISIHLKKSAETTADRTLALKTLGLLRQINSQFLQFDRIVVGEMKNRIMYYQKKALVLMGLIIFLTTFTLIILYKKSVQPLIFLSKQSHQALTDKTRIHLKNEHKNSVEVQNIIHSFNQLLLTAEGTEQAPVVPSRRETEFSAIVNEVTNRLNGIINYSQLLADYCEAEQVGGEQKKILYKIIENGEKSAAILQKSLNGGEI</sequence>
<keyword evidence="1" id="KW-0812">Transmembrane</keyword>
<name>M1PQS4_DESSD</name>
<dbReference type="HOGENOM" id="CLU_899352_0_0_7"/>
<organism evidence="2 3">
    <name type="scientific">Desulfocapsa sulfexigens (strain DSM 10523 / SB164P1)</name>
    <dbReference type="NCBI Taxonomy" id="1167006"/>
    <lineage>
        <taxon>Bacteria</taxon>
        <taxon>Pseudomonadati</taxon>
        <taxon>Thermodesulfobacteriota</taxon>
        <taxon>Desulfobulbia</taxon>
        <taxon>Desulfobulbales</taxon>
        <taxon>Desulfocapsaceae</taxon>
        <taxon>Desulfocapsa</taxon>
    </lineage>
</organism>
<dbReference type="eggNOG" id="COG2205">
    <property type="taxonomic scope" value="Bacteria"/>
</dbReference>